<name>A0ABM6AU43_STRAM</name>
<dbReference type="EMBL" id="CP012949">
    <property type="protein sequence ID" value="ANB04810.1"/>
    <property type="molecule type" value="Genomic_DNA"/>
</dbReference>
<evidence type="ECO:0000259" key="1">
    <source>
        <dbReference type="Pfam" id="PF00501"/>
    </source>
</evidence>
<evidence type="ECO:0000259" key="2">
    <source>
        <dbReference type="Pfam" id="PF13193"/>
    </source>
</evidence>
<reference evidence="4" key="1">
    <citation type="submission" date="2015-10" db="EMBL/GenBank/DDBJ databases">
        <title>Complete genome sequence of Streptomyces ambofaciens DSM 40697.</title>
        <authorList>
            <person name="Thibessard A."/>
            <person name="Leblond P."/>
        </authorList>
    </citation>
    <scope>NUCLEOTIDE SEQUENCE [LARGE SCALE GENOMIC DNA]</scope>
    <source>
        <strain evidence="4">DSM 40697</strain>
    </source>
</reference>
<dbReference type="PANTHER" id="PTHR43767:SF1">
    <property type="entry name" value="NONRIBOSOMAL PEPTIDE SYNTHASE PES1 (EUROFUNG)-RELATED"/>
    <property type="match status" value="1"/>
</dbReference>
<dbReference type="Gene3D" id="3.30.300.30">
    <property type="match status" value="1"/>
</dbReference>
<feature type="domain" description="AMP-dependent synthetase/ligase" evidence="1">
    <location>
        <begin position="13"/>
        <end position="363"/>
    </location>
</feature>
<dbReference type="SUPFAM" id="SSF56801">
    <property type="entry name" value="Acetyl-CoA synthetase-like"/>
    <property type="match status" value="1"/>
</dbReference>
<dbReference type="PANTHER" id="PTHR43767">
    <property type="entry name" value="LONG-CHAIN-FATTY-ACID--COA LIGASE"/>
    <property type="match status" value="1"/>
</dbReference>
<dbReference type="InterPro" id="IPR025110">
    <property type="entry name" value="AMP-bd_C"/>
</dbReference>
<dbReference type="Gene3D" id="3.40.50.12780">
    <property type="entry name" value="N-terminal domain of ligase-like"/>
    <property type="match status" value="1"/>
</dbReference>
<dbReference type="InterPro" id="IPR042099">
    <property type="entry name" value="ANL_N_sf"/>
</dbReference>
<dbReference type="NCBIfam" id="NF006182">
    <property type="entry name" value="PRK08316.1"/>
    <property type="match status" value="1"/>
</dbReference>
<dbReference type="Proteomes" id="UP000076720">
    <property type="component" value="Chromosome"/>
</dbReference>
<gene>
    <name evidence="3" type="ORF">SAM40697_0849</name>
</gene>
<feature type="domain" description="AMP-binding enzyme C-terminal" evidence="2">
    <location>
        <begin position="413"/>
        <end position="486"/>
    </location>
</feature>
<dbReference type="InterPro" id="IPR000873">
    <property type="entry name" value="AMP-dep_synth/lig_dom"/>
</dbReference>
<accession>A0ABM6AU43</accession>
<reference evidence="3 4" key="2">
    <citation type="journal article" date="2016" name="Genome Announc.">
        <title>Complete Genome Sequence of Streptomyces ambofaciens DSM 40697, a Paradigm for Genome Plasticity Studies.</title>
        <authorList>
            <person name="Thibessard A."/>
            <person name="Leblond P."/>
        </authorList>
    </citation>
    <scope>NUCLEOTIDE SEQUENCE [LARGE SCALE GENOMIC DNA]</scope>
    <source>
        <strain evidence="3 4">DSM 40697</strain>
    </source>
</reference>
<evidence type="ECO:0000313" key="3">
    <source>
        <dbReference type="EMBL" id="ANB04810.1"/>
    </source>
</evidence>
<dbReference type="Pfam" id="PF13193">
    <property type="entry name" value="AMP-binding_C"/>
    <property type="match status" value="1"/>
</dbReference>
<evidence type="ECO:0000313" key="4">
    <source>
        <dbReference type="Proteomes" id="UP000076720"/>
    </source>
</evidence>
<dbReference type="InterPro" id="IPR050237">
    <property type="entry name" value="ATP-dep_AMP-bd_enzyme"/>
</dbReference>
<dbReference type="Pfam" id="PF00501">
    <property type="entry name" value="AMP-binding"/>
    <property type="match status" value="1"/>
</dbReference>
<organism evidence="3 4">
    <name type="scientific">Streptomyces ambofaciens</name>
    <dbReference type="NCBI Taxonomy" id="1889"/>
    <lineage>
        <taxon>Bacteria</taxon>
        <taxon>Bacillati</taxon>
        <taxon>Actinomycetota</taxon>
        <taxon>Actinomycetes</taxon>
        <taxon>Kitasatosporales</taxon>
        <taxon>Streptomycetaceae</taxon>
        <taxon>Streptomyces</taxon>
    </lineage>
</organism>
<dbReference type="InterPro" id="IPR045851">
    <property type="entry name" value="AMP-bd_C_sf"/>
</dbReference>
<dbReference type="CDD" id="cd17631">
    <property type="entry name" value="FACL_FadD13-like"/>
    <property type="match status" value="1"/>
</dbReference>
<protein>
    <submittedName>
        <fullName evidence="3">Acyl-CoA synthetase</fullName>
    </submittedName>
</protein>
<sequence length="499" mass="54007">MTPGHGSTVDGVLRRSARRTPARVAVEYRDRSWTYDELDTAVSRAAGVLLAEGTAPGDRVGAYGHNSDAYLIAFLACARAGLVHVPVNQNLTGDDLAYIVDQSGSTLVLADPDLTDRLPDGVRTLPLRDTDDSLLARLAAAPVYDGPEPDGEDLVQLLYTSGTTALPKGAMMTHRALVHEYLSAITALDLGAGDRPAHALPLYHSAQMHVFLLPYLAIGATNIVLDAPDGDRILDLIESGRVDSLFAPPTVWIGLAGRADFATRDLGGLHKAYYGASIMPVPVLERLRERLPGLAFYNCFGQSEIGPLATVLGPDEHEGRMDSCGRPVLFVDARVVDEDGKDAPDGTPGEIVYRSPQLCQGYWDKPEETEAAFRDGWFRSGDLAVRDADGYFTIVDRVKDVINSGGVLVASRQVEDALYTHEAVAEAAVIGLPDERWIEAVTAIVVPRGEVTEDELIAHARERLTAFKAPKRVRFVDALPRNASGKILKRELRDRFAGP</sequence>
<proteinExistence type="predicted"/>
<keyword evidence="4" id="KW-1185">Reference proteome</keyword>